<organism evidence="1 2">
    <name type="scientific">Cudoniella acicularis</name>
    <dbReference type="NCBI Taxonomy" id="354080"/>
    <lineage>
        <taxon>Eukaryota</taxon>
        <taxon>Fungi</taxon>
        <taxon>Dikarya</taxon>
        <taxon>Ascomycota</taxon>
        <taxon>Pezizomycotina</taxon>
        <taxon>Leotiomycetes</taxon>
        <taxon>Helotiales</taxon>
        <taxon>Tricladiaceae</taxon>
        <taxon>Cudoniella</taxon>
    </lineage>
</organism>
<evidence type="ECO:0000313" key="2">
    <source>
        <dbReference type="Proteomes" id="UP000566819"/>
    </source>
</evidence>
<keyword evidence="2" id="KW-1185">Reference proteome</keyword>
<dbReference type="EMBL" id="JAAMPI010000170">
    <property type="protein sequence ID" value="KAF4634646.1"/>
    <property type="molecule type" value="Genomic_DNA"/>
</dbReference>
<evidence type="ECO:0000313" key="1">
    <source>
        <dbReference type="EMBL" id="KAF4634646.1"/>
    </source>
</evidence>
<dbReference type="PANTHER" id="PTHR24148">
    <property type="entry name" value="ANKYRIN REPEAT DOMAIN-CONTAINING PROTEIN 39 HOMOLOG-RELATED"/>
    <property type="match status" value="1"/>
</dbReference>
<sequence>MTLNIAAALRRLRKETLASKTWDNDSEHVIYLLNKNRFRLAHDPRDKIYSLVGLIRDHRVVIDVDYRLGSLSVCLKFADSFIQHSRKITILMFAGEWGRNPILPTWVLDASGHRMMMNRERCRGNVHWGMRFVVTEDGFIGWVDPKAQAGDQIAILSGYTIPVVLRARDEGGRRFVG</sequence>
<accession>A0A8H4W5Y3</accession>
<dbReference type="AlphaFoldDB" id="A0A8H4W5Y3"/>
<reference evidence="1 2" key="1">
    <citation type="submission" date="2020-03" db="EMBL/GenBank/DDBJ databases">
        <title>Draft Genome Sequence of Cudoniella acicularis.</title>
        <authorList>
            <person name="Buettner E."/>
            <person name="Kellner H."/>
        </authorList>
    </citation>
    <scope>NUCLEOTIDE SEQUENCE [LARGE SCALE GENOMIC DNA]</scope>
    <source>
        <strain evidence="1 2">DSM 108380</strain>
    </source>
</reference>
<dbReference type="Proteomes" id="UP000566819">
    <property type="component" value="Unassembled WGS sequence"/>
</dbReference>
<gene>
    <name evidence="1" type="ORF">G7Y89_g3465</name>
</gene>
<protein>
    <submittedName>
        <fullName evidence="1">Uncharacterized protein</fullName>
    </submittedName>
</protein>
<proteinExistence type="predicted"/>
<dbReference type="PANTHER" id="PTHR24148:SF73">
    <property type="entry name" value="HET DOMAIN PROTEIN (AFU_ORTHOLOGUE AFUA_8G01020)"/>
    <property type="match status" value="1"/>
</dbReference>
<name>A0A8H4W5Y3_9HELO</name>
<comment type="caution">
    <text evidence="1">The sequence shown here is derived from an EMBL/GenBank/DDBJ whole genome shotgun (WGS) entry which is preliminary data.</text>
</comment>
<dbReference type="OrthoDB" id="2157530at2759"/>
<dbReference type="InterPro" id="IPR052895">
    <property type="entry name" value="HetReg/Transcr_Mod"/>
</dbReference>